<accession>A0ABR7NLK0</accession>
<comment type="caution">
    <text evidence="1">The sequence shown here is derived from an EMBL/GenBank/DDBJ whole genome shotgun (WGS) entry which is preliminary data.</text>
</comment>
<proteinExistence type="predicted"/>
<dbReference type="Proteomes" id="UP000658131">
    <property type="component" value="Unassembled WGS sequence"/>
</dbReference>
<evidence type="ECO:0008006" key="3">
    <source>
        <dbReference type="Google" id="ProtNLM"/>
    </source>
</evidence>
<dbReference type="RefSeq" id="WP_262400739.1">
    <property type="nucleotide sequence ID" value="NZ_JACRTB010000026.1"/>
</dbReference>
<gene>
    <name evidence="1" type="ORF">H8717_12765</name>
</gene>
<keyword evidence="2" id="KW-1185">Reference proteome</keyword>
<sequence length="82" mass="9586">MTGSLQVKKDTYYMVLNLYDKSGKRKQKWISTDLPVKGNRKRAEKLLREALNAYEMQQIKPTCDLAMRYVCGLKKPLSGWMK</sequence>
<protein>
    <recommendedName>
        <fullName evidence="3">Integrase</fullName>
    </recommendedName>
</protein>
<name>A0ABR7NLK0_9FIRM</name>
<evidence type="ECO:0000313" key="2">
    <source>
        <dbReference type="Proteomes" id="UP000658131"/>
    </source>
</evidence>
<organism evidence="1 2">
    <name type="scientific">Yanshouia hominis</name>
    <dbReference type="NCBI Taxonomy" id="2763673"/>
    <lineage>
        <taxon>Bacteria</taxon>
        <taxon>Bacillati</taxon>
        <taxon>Bacillota</taxon>
        <taxon>Clostridia</taxon>
        <taxon>Eubacteriales</taxon>
        <taxon>Oscillospiraceae</taxon>
        <taxon>Yanshouia</taxon>
    </lineage>
</organism>
<reference evidence="1 2" key="1">
    <citation type="submission" date="2020-08" db="EMBL/GenBank/DDBJ databases">
        <title>Genome public.</title>
        <authorList>
            <person name="Liu C."/>
            <person name="Sun Q."/>
        </authorList>
    </citation>
    <scope>NUCLEOTIDE SEQUENCE [LARGE SCALE GENOMIC DNA]</scope>
    <source>
        <strain evidence="1 2">BX1</strain>
    </source>
</reference>
<dbReference type="EMBL" id="JACRTB010000026">
    <property type="protein sequence ID" value="MBC8577276.1"/>
    <property type="molecule type" value="Genomic_DNA"/>
</dbReference>
<evidence type="ECO:0000313" key="1">
    <source>
        <dbReference type="EMBL" id="MBC8577276.1"/>
    </source>
</evidence>